<organism evidence="3 4">
    <name type="scientific">Hypsizygus marmoreus</name>
    <name type="common">White beech mushroom</name>
    <name type="synonym">Agaricus marmoreus</name>
    <dbReference type="NCBI Taxonomy" id="39966"/>
    <lineage>
        <taxon>Eukaryota</taxon>
        <taxon>Fungi</taxon>
        <taxon>Dikarya</taxon>
        <taxon>Basidiomycota</taxon>
        <taxon>Agaricomycotina</taxon>
        <taxon>Agaricomycetes</taxon>
        <taxon>Agaricomycetidae</taxon>
        <taxon>Agaricales</taxon>
        <taxon>Tricholomatineae</taxon>
        <taxon>Lyophyllaceae</taxon>
        <taxon>Hypsizygus</taxon>
    </lineage>
</organism>
<keyword evidence="4" id="KW-1185">Reference proteome</keyword>
<protein>
    <submittedName>
        <fullName evidence="3">Uncharacterized protein</fullName>
    </submittedName>
</protein>
<accession>A0A369JDY7</accession>
<feature type="region of interest" description="Disordered" evidence="2">
    <location>
        <begin position="167"/>
        <end position="193"/>
    </location>
</feature>
<feature type="coiled-coil region" evidence="1">
    <location>
        <begin position="195"/>
        <end position="224"/>
    </location>
</feature>
<dbReference type="InParanoid" id="A0A369JDY7"/>
<dbReference type="AlphaFoldDB" id="A0A369JDY7"/>
<dbReference type="PANTHER" id="PTHR39472:SF1">
    <property type="entry name" value="EXPRESSED PROTEIN"/>
    <property type="match status" value="1"/>
</dbReference>
<comment type="caution">
    <text evidence="3">The sequence shown here is derived from an EMBL/GenBank/DDBJ whole genome shotgun (WGS) entry which is preliminary data.</text>
</comment>
<name>A0A369JDY7_HYPMA</name>
<feature type="coiled-coil region" evidence="1">
    <location>
        <begin position="81"/>
        <end position="108"/>
    </location>
</feature>
<sequence length="272" mass="30988">MAVLENNDQLGQLWTLIQELSEQLNQNRSLSVSLYTQAGNIKNQAVHSQTGFVLRRFNLDKTKEEYDAELERMNASMIAENQGLQHDNKQLNTLIKEYEQTLETLMSNFRNRAQSVQESELTLIREYETKLLARQEEYAAQDLSSSTALSESLGRISHLLRQFLRSLGGEDTDPPITPDDEEENREPWTSAAASDHALEREIELARLEKENEELRRMMGLVAVQPRRSISESRPTFEPPKLEHQRIPSATKLGGASGTVGPFGTYKRMRSPD</sequence>
<evidence type="ECO:0000313" key="4">
    <source>
        <dbReference type="Proteomes" id="UP000076154"/>
    </source>
</evidence>
<keyword evidence="1" id="KW-0175">Coiled coil</keyword>
<evidence type="ECO:0000313" key="3">
    <source>
        <dbReference type="EMBL" id="RDB17913.1"/>
    </source>
</evidence>
<reference evidence="3" key="1">
    <citation type="submission" date="2018-04" db="EMBL/GenBank/DDBJ databases">
        <title>Whole genome sequencing of Hypsizygus marmoreus.</title>
        <authorList>
            <person name="Choi I.-G."/>
            <person name="Min B."/>
            <person name="Kim J.-G."/>
            <person name="Kim S."/>
            <person name="Oh Y.-L."/>
            <person name="Kong W.-S."/>
            <person name="Park H."/>
            <person name="Jeong J."/>
            <person name="Song E.-S."/>
        </authorList>
    </citation>
    <scope>NUCLEOTIDE SEQUENCE [LARGE SCALE GENOMIC DNA]</scope>
    <source>
        <strain evidence="3">51987-8</strain>
    </source>
</reference>
<dbReference type="PANTHER" id="PTHR39472">
    <property type="entry name" value="EXPRESSED PROTEIN"/>
    <property type="match status" value="1"/>
</dbReference>
<feature type="compositionally biased region" description="Acidic residues" evidence="2">
    <location>
        <begin position="170"/>
        <end position="184"/>
    </location>
</feature>
<evidence type="ECO:0000256" key="2">
    <source>
        <dbReference type="SAM" id="MobiDB-lite"/>
    </source>
</evidence>
<proteinExistence type="predicted"/>
<evidence type="ECO:0000256" key="1">
    <source>
        <dbReference type="SAM" id="Coils"/>
    </source>
</evidence>
<dbReference type="EMBL" id="LUEZ02000107">
    <property type="protein sequence ID" value="RDB17913.1"/>
    <property type="molecule type" value="Genomic_DNA"/>
</dbReference>
<dbReference type="Proteomes" id="UP000076154">
    <property type="component" value="Unassembled WGS sequence"/>
</dbReference>
<gene>
    <name evidence="3" type="ORF">Hypma_000929</name>
</gene>
<feature type="region of interest" description="Disordered" evidence="2">
    <location>
        <begin position="225"/>
        <end position="272"/>
    </location>
</feature>
<dbReference type="STRING" id="39966.A0A369JDY7"/>
<dbReference type="OrthoDB" id="21214at2759"/>